<reference evidence="2" key="2">
    <citation type="submission" date="2020-11" db="EMBL/GenBank/DDBJ databases">
        <authorList>
            <person name="McCartney M.A."/>
            <person name="Auch B."/>
            <person name="Kono T."/>
            <person name="Mallez S."/>
            <person name="Becker A."/>
            <person name="Gohl D.M."/>
            <person name="Silverstein K.A.T."/>
            <person name="Koren S."/>
            <person name="Bechman K.B."/>
            <person name="Herman A."/>
            <person name="Abrahante J.E."/>
            <person name="Garbe J."/>
        </authorList>
    </citation>
    <scope>NUCLEOTIDE SEQUENCE</scope>
    <source>
        <strain evidence="2">Duluth1</strain>
        <tissue evidence="2">Whole animal</tissue>
    </source>
</reference>
<sequence length="181" mass="20247">MDPDSFLSERESQFTLASVLFGLSFLGLILLGIYFLYKMCTDQSKSQNANQSVTSDRMFMKPVYAHEIEPGIVVLQSENGDYFKILKEYDMKQGNQYGSLSHSAPETTSHNFNIEAFGANGFQAIEPYRSRALSQASAPPRTSIMADENEELLFERNRAAGFRPVQFSYGGDSMPPPYGAH</sequence>
<name>A0A9D4G834_DREPO</name>
<dbReference type="OrthoDB" id="6063204at2759"/>
<evidence type="ECO:0000313" key="2">
    <source>
        <dbReference type="EMBL" id="KAH3812213.1"/>
    </source>
</evidence>
<keyword evidence="3" id="KW-1185">Reference proteome</keyword>
<organism evidence="2 3">
    <name type="scientific">Dreissena polymorpha</name>
    <name type="common">Zebra mussel</name>
    <name type="synonym">Mytilus polymorpha</name>
    <dbReference type="NCBI Taxonomy" id="45954"/>
    <lineage>
        <taxon>Eukaryota</taxon>
        <taxon>Metazoa</taxon>
        <taxon>Spiralia</taxon>
        <taxon>Lophotrochozoa</taxon>
        <taxon>Mollusca</taxon>
        <taxon>Bivalvia</taxon>
        <taxon>Autobranchia</taxon>
        <taxon>Heteroconchia</taxon>
        <taxon>Euheterodonta</taxon>
        <taxon>Imparidentia</taxon>
        <taxon>Neoheterodontei</taxon>
        <taxon>Myida</taxon>
        <taxon>Dreissenoidea</taxon>
        <taxon>Dreissenidae</taxon>
        <taxon>Dreissena</taxon>
    </lineage>
</organism>
<proteinExistence type="predicted"/>
<feature type="transmembrane region" description="Helical" evidence="1">
    <location>
        <begin position="14"/>
        <end position="37"/>
    </location>
</feature>
<reference evidence="2" key="1">
    <citation type="journal article" date="2019" name="bioRxiv">
        <title>The Genome of the Zebra Mussel, Dreissena polymorpha: A Resource for Invasive Species Research.</title>
        <authorList>
            <person name="McCartney M.A."/>
            <person name="Auch B."/>
            <person name="Kono T."/>
            <person name="Mallez S."/>
            <person name="Zhang Y."/>
            <person name="Obille A."/>
            <person name="Becker A."/>
            <person name="Abrahante J.E."/>
            <person name="Garbe J."/>
            <person name="Badalamenti J.P."/>
            <person name="Herman A."/>
            <person name="Mangelson H."/>
            <person name="Liachko I."/>
            <person name="Sullivan S."/>
            <person name="Sone E.D."/>
            <person name="Koren S."/>
            <person name="Silverstein K.A.T."/>
            <person name="Beckman K.B."/>
            <person name="Gohl D.M."/>
        </authorList>
    </citation>
    <scope>NUCLEOTIDE SEQUENCE</scope>
    <source>
        <strain evidence="2">Duluth1</strain>
        <tissue evidence="2">Whole animal</tissue>
    </source>
</reference>
<dbReference type="AlphaFoldDB" id="A0A9D4G834"/>
<evidence type="ECO:0000313" key="3">
    <source>
        <dbReference type="Proteomes" id="UP000828390"/>
    </source>
</evidence>
<dbReference type="Proteomes" id="UP000828390">
    <property type="component" value="Unassembled WGS sequence"/>
</dbReference>
<evidence type="ECO:0000256" key="1">
    <source>
        <dbReference type="SAM" id="Phobius"/>
    </source>
</evidence>
<dbReference type="EMBL" id="JAIWYP010000006">
    <property type="protein sequence ID" value="KAH3812213.1"/>
    <property type="molecule type" value="Genomic_DNA"/>
</dbReference>
<keyword evidence="1" id="KW-1133">Transmembrane helix</keyword>
<keyword evidence="1" id="KW-0472">Membrane</keyword>
<gene>
    <name evidence="2" type="ORF">DPMN_140637</name>
</gene>
<accession>A0A9D4G834</accession>
<comment type="caution">
    <text evidence="2">The sequence shown here is derived from an EMBL/GenBank/DDBJ whole genome shotgun (WGS) entry which is preliminary data.</text>
</comment>
<keyword evidence="1" id="KW-0812">Transmembrane</keyword>
<protein>
    <submittedName>
        <fullName evidence="2">Uncharacterized protein</fullName>
    </submittedName>
</protein>